<proteinExistence type="predicted"/>
<evidence type="ECO:0000313" key="2">
    <source>
        <dbReference type="EMBL" id="CAI5790460.1"/>
    </source>
</evidence>
<reference evidence="2" key="1">
    <citation type="submission" date="2022-12" db="EMBL/GenBank/DDBJ databases">
        <authorList>
            <person name="Alioto T."/>
            <person name="Alioto T."/>
            <person name="Gomez Garrido J."/>
        </authorList>
    </citation>
    <scope>NUCLEOTIDE SEQUENCE</scope>
</reference>
<feature type="signal peptide" evidence="1">
    <location>
        <begin position="1"/>
        <end position="17"/>
    </location>
</feature>
<accession>A0AA35L608</accession>
<name>A0AA35L608_9SAUR</name>
<dbReference type="EMBL" id="OX395138">
    <property type="protein sequence ID" value="CAI5790460.1"/>
    <property type="molecule type" value="Genomic_DNA"/>
</dbReference>
<dbReference type="Proteomes" id="UP001178461">
    <property type="component" value="Chromosome 13"/>
</dbReference>
<keyword evidence="1" id="KW-0732">Signal</keyword>
<evidence type="ECO:0000313" key="3">
    <source>
        <dbReference type="Proteomes" id="UP001178461"/>
    </source>
</evidence>
<feature type="non-terminal residue" evidence="2">
    <location>
        <position position="72"/>
    </location>
</feature>
<protein>
    <submittedName>
        <fullName evidence="2">Uncharacterized protein</fullName>
    </submittedName>
</protein>
<gene>
    <name evidence="2" type="ORF">PODLI_1B034111</name>
</gene>
<feature type="non-terminal residue" evidence="2">
    <location>
        <position position="1"/>
    </location>
</feature>
<keyword evidence="3" id="KW-1185">Reference proteome</keyword>
<sequence>MLTFLVMLLVLPPHTTCKAHIVKCHVHDPHPPLHKYHESGDVILGGIASHGYIISNALTFTEEPPQVLPEEF</sequence>
<organism evidence="2 3">
    <name type="scientific">Podarcis lilfordi</name>
    <name type="common">Lilford's wall lizard</name>
    <dbReference type="NCBI Taxonomy" id="74358"/>
    <lineage>
        <taxon>Eukaryota</taxon>
        <taxon>Metazoa</taxon>
        <taxon>Chordata</taxon>
        <taxon>Craniata</taxon>
        <taxon>Vertebrata</taxon>
        <taxon>Euteleostomi</taxon>
        <taxon>Lepidosauria</taxon>
        <taxon>Squamata</taxon>
        <taxon>Bifurcata</taxon>
        <taxon>Unidentata</taxon>
        <taxon>Episquamata</taxon>
        <taxon>Laterata</taxon>
        <taxon>Lacertibaenia</taxon>
        <taxon>Lacertidae</taxon>
        <taxon>Podarcis</taxon>
    </lineage>
</organism>
<feature type="chain" id="PRO_5041344542" evidence="1">
    <location>
        <begin position="18"/>
        <end position="72"/>
    </location>
</feature>
<evidence type="ECO:0000256" key="1">
    <source>
        <dbReference type="SAM" id="SignalP"/>
    </source>
</evidence>
<dbReference type="AlphaFoldDB" id="A0AA35L608"/>